<proteinExistence type="predicted"/>
<dbReference type="AlphaFoldDB" id="A0AAU6WD73"/>
<dbReference type="RefSeq" id="WP_345471709.1">
    <property type="nucleotide sequence ID" value="NZ_CP125942.1"/>
</dbReference>
<reference evidence="2 3" key="1">
    <citation type="submission" date="2023-05" db="EMBL/GenBank/DDBJ databases">
        <title>Glutamicibacter sp. B1, complete genome.</title>
        <authorList>
            <person name="Long Y.H."/>
            <person name="Fang T."/>
            <person name="Li X.Y."/>
        </authorList>
    </citation>
    <scope>NUCLEOTIDE SEQUENCE [LARGE SCALE GENOMIC DNA]</scope>
    <source>
        <strain evidence="2 3">B1</strain>
    </source>
</reference>
<evidence type="ECO:0000256" key="1">
    <source>
        <dbReference type="SAM" id="Phobius"/>
    </source>
</evidence>
<keyword evidence="1" id="KW-0472">Membrane</keyword>
<protein>
    <submittedName>
        <fullName evidence="2">Uncharacterized protein</fullName>
    </submittedName>
</protein>
<feature type="transmembrane region" description="Helical" evidence="1">
    <location>
        <begin position="118"/>
        <end position="139"/>
    </location>
</feature>
<keyword evidence="1" id="KW-1133">Transmembrane helix</keyword>
<evidence type="ECO:0000313" key="3">
    <source>
        <dbReference type="Proteomes" id="UP001486888"/>
    </source>
</evidence>
<keyword evidence="3" id="KW-1185">Reference proteome</keyword>
<feature type="transmembrane region" description="Helical" evidence="1">
    <location>
        <begin position="82"/>
        <end position="106"/>
    </location>
</feature>
<sequence length="152" mass="16466">MTGWKLRQVPHTKKGQSWLAGACSILFAVLLLVVDPVISGASWWAVPDLWLPLAFPLLPWLGIAGLMTWLGSATDRWRHALIVSLISLATGVIPSFIWGLLLFDAFPDYSSAQLPLTVSLWAGVAAVLLGVAFAVSAMIRRWRTISGATTVN</sequence>
<dbReference type="EMBL" id="CP125942">
    <property type="protein sequence ID" value="XAO45842.1"/>
    <property type="molecule type" value="Genomic_DNA"/>
</dbReference>
<gene>
    <name evidence="2" type="ORF">QMQ05_16150</name>
</gene>
<evidence type="ECO:0000313" key="2">
    <source>
        <dbReference type="EMBL" id="XAO45842.1"/>
    </source>
</evidence>
<dbReference type="Proteomes" id="UP001486888">
    <property type="component" value="Chromosome"/>
</dbReference>
<keyword evidence="1" id="KW-0812">Transmembrane</keyword>
<organism evidence="2 3">
    <name type="scientific">Glutamicibacter ectropisis</name>
    <dbReference type="NCBI Taxonomy" id="3046593"/>
    <lineage>
        <taxon>Bacteria</taxon>
        <taxon>Bacillati</taxon>
        <taxon>Actinomycetota</taxon>
        <taxon>Actinomycetes</taxon>
        <taxon>Micrococcales</taxon>
        <taxon>Micrococcaceae</taxon>
        <taxon>Glutamicibacter</taxon>
    </lineage>
</organism>
<dbReference type="KEGG" id="gey:QMQ05_16150"/>
<feature type="transmembrane region" description="Helical" evidence="1">
    <location>
        <begin position="49"/>
        <end position="70"/>
    </location>
</feature>
<accession>A0AAU6WD73</accession>
<name>A0AAU6WD73_9MICC</name>